<accession>A0A6C0H582</accession>
<dbReference type="EMBL" id="MN739879">
    <property type="protein sequence ID" value="QHT75567.1"/>
    <property type="molecule type" value="Genomic_DNA"/>
</dbReference>
<reference evidence="2" key="1">
    <citation type="journal article" date="2020" name="Nature">
        <title>Giant virus diversity and host interactions through global metagenomics.</title>
        <authorList>
            <person name="Schulz F."/>
            <person name="Roux S."/>
            <person name="Paez-Espino D."/>
            <person name="Jungbluth S."/>
            <person name="Walsh D.A."/>
            <person name="Denef V.J."/>
            <person name="McMahon K.D."/>
            <person name="Konstantinidis K.T."/>
            <person name="Eloe-Fadrosh E.A."/>
            <person name="Kyrpides N.C."/>
            <person name="Woyke T."/>
        </authorList>
    </citation>
    <scope>NUCLEOTIDE SEQUENCE</scope>
    <source>
        <strain evidence="2">GVMAG-M-3300023179-71</strain>
    </source>
</reference>
<sequence length="563" mass="66873">MFKSMHPKSIVKNVKNVEDDENGVKGNKQKQKGNTPPPISIVMLEKRVEDDKNGVKGNKQKQKGNNRKQKQNGNNRNKRRTKNYNNSNVDKKVENVVNVDEEVVNVDEEVVNVDEEVVNVDENVVNVDENVVNVDENVANVDENVANVDENVANVDEKVDNVDYYGFNNVSFKINDIEYNLYADDDIKEDNLNRSLNKDLEHEKWLSDSFWVEKEETPLESEKPLDNKQPSQLQQSVWVEKEENPLDSKKPLEIPIFKGEPPQTRWVEKEKTPSESEKSWSPEHRFEKEEEYDEYDILNGRHANRLQNEIDEFIKKIGISKKDFISLIREFFVTYDTLIPLYTEMTLNRLYYLICEIIKNNKSHVINVLNLDIHIIYCKNMFTINVYDDNIVSLFKHDPIFITTNKNMYHVHMQLNNFIKNFIIYERKQNQIKYYYENIHVNDSMNYDNNFKFYNSCNYLGFGHKNIIKSIIKLKYNVAISNEKEKVDINYEIQNILTYINKNKYFEFYEINDESDLVEKYKIELYQGWWFGGTNYRMIKYIEKSNKEYCKVSNSLFDLFREL</sequence>
<dbReference type="AlphaFoldDB" id="A0A6C0H582"/>
<organism evidence="2">
    <name type="scientific">viral metagenome</name>
    <dbReference type="NCBI Taxonomy" id="1070528"/>
    <lineage>
        <taxon>unclassified sequences</taxon>
        <taxon>metagenomes</taxon>
        <taxon>organismal metagenomes</taxon>
    </lineage>
</organism>
<evidence type="ECO:0000256" key="1">
    <source>
        <dbReference type="SAM" id="MobiDB-lite"/>
    </source>
</evidence>
<evidence type="ECO:0000313" key="2">
    <source>
        <dbReference type="EMBL" id="QHT75567.1"/>
    </source>
</evidence>
<feature type="compositionally biased region" description="Basic and acidic residues" evidence="1">
    <location>
        <begin position="44"/>
        <end position="54"/>
    </location>
</feature>
<feature type="region of interest" description="Disordered" evidence="1">
    <location>
        <begin position="1"/>
        <end position="88"/>
    </location>
</feature>
<feature type="region of interest" description="Disordered" evidence="1">
    <location>
        <begin position="265"/>
        <end position="285"/>
    </location>
</feature>
<feature type="compositionally biased region" description="Basic residues" evidence="1">
    <location>
        <begin position="58"/>
        <end position="82"/>
    </location>
</feature>
<feature type="compositionally biased region" description="Basic and acidic residues" evidence="1">
    <location>
        <begin position="266"/>
        <end position="285"/>
    </location>
</feature>
<protein>
    <submittedName>
        <fullName evidence="2">Uncharacterized protein</fullName>
    </submittedName>
</protein>
<proteinExistence type="predicted"/>
<name>A0A6C0H582_9ZZZZ</name>